<keyword evidence="1" id="KW-0812">Transmembrane</keyword>
<evidence type="ECO:0000256" key="1">
    <source>
        <dbReference type="SAM" id="Phobius"/>
    </source>
</evidence>
<evidence type="ECO:0000259" key="2">
    <source>
        <dbReference type="Pfam" id="PF02698"/>
    </source>
</evidence>
<dbReference type="RefSeq" id="WP_147074390.1">
    <property type="nucleotide sequence ID" value="NZ_AP021884.1"/>
</dbReference>
<comment type="caution">
    <text evidence="3">The sequence shown here is derived from an EMBL/GenBank/DDBJ whole genome shotgun (WGS) entry which is preliminary data.</text>
</comment>
<evidence type="ECO:0000313" key="3">
    <source>
        <dbReference type="EMBL" id="GEP31432.1"/>
    </source>
</evidence>
<accession>A0A512LAF0</accession>
<keyword evidence="4" id="KW-1185">Reference proteome</keyword>
<feature type="transmembrane region" description="Helical" evidence="1">
    <location>
        <begin position="37"/>
        <end position="57"/>
    </location>
</feature>
<dbReference type="GO" id="GO:0043164">
    <property type="term" value="P:Gram-negative-bacterium-type cell wall biogenesis"/>
    <property type="evidence" value="ECO:0007669"/>
    <property type="project" value="TreeGrafter"/>
</dbReference>
<dbReference type="OrthoDB" id="9809813at2"/>
<dbReference type="Gene3D" id="3.40.50.620">
    <property type="entry name" value="HUPs"/>
    <property type="match status" value="1"/>
</dbReference>
<dbReference type="AlphaFoldDB" id="A0A512LAF0"/>
<dbReference type="InterPro" id="IPR003848">
    <property type="entry name" value="DUF218"/>
</dbReference>
<proteinExistence type="predicted"/>
<name>A0A512LAF0_9PROT</name>
<keyword evidence="1" id="KW-1133">Transmembrane helix</keyword>
<dbReference type="PANTHER" id="PTHR30336">
    <property type="entry name" value="INNER MEMBRANE PROTEIN, PROBABLE PERMEASE"/>
    <property type="match status" value="1"/>
</dbReference>
<dbReference type="InterPro" id="IPR051599">
    <property type="entry name" value="Cell_Envelope_Assoc"/>
</dbReference>
<dbReference type="Pfam" id="PF02698">
    <property type="entry name" value="DUF218"/>
    <property type="match status" value="1"/>
</dbReference>
<protein>
    <recommendedName>
        <fullName evidence="2">DUF218 domain-containing protein</fullName>
    </recommendedName>
</protein>
<feature type="domain" description="DUF218" evidence="2">
    <location>
        <begin position="79"/>
        <end position="240"/>
    </location>
</feature>
<evidence type="ECO:0000313" key="4">
    <source>
        <dbReference type="Proteomes" id="UP000321337"/>
    </source>
</evidence>
<dbReference type="InterPro" id="IPR014729">
    <property type="entry name" value="Rossmann-like_a/b/a_fold"/>
</dbReference>
<reference evidence="3 4" key="1">
    <citation type="submission" date="2019-07" db="EMBL/GenBank/DDBJ databases">
        <title>Whole genome shotgun sequence of Thiobacillus plumbophilus NBRC 107929.</title>
        <authorList>
            <person name="Hosoyama A."/>
            <person name="Uohara A."/>
            <person name="Ohji S."/>
            <person name="Ichikawa N."/>
        </authorList>
    </citation>
    <scope>NUCLEOTIDE SEQUENCE [LARGE SCALE GENOMIC DNA]</scope>
    <source>
        <strain evidence="3 4">NBRC 107929</strain>
    </source>
</reference>
<dbReference type="PANTHER" id="PTHR30336:SF4">
    <property type="entry name" value="ENVELOPE BIOGENESIS FACTOR ELYC"/>
    <property type="match status" value="1"/>
</dbReference>
<dbReference type="GO" id="GO:0005886">
    <property type="term" value="C:plasma membrane"/>
    <property type="evidence" value="ECO:0007669"/>
    <property type="project" value="TreeGrafter"/>
</dbReference>
<dbReference type="CDD" id="cd06259">
    <property type="entry name" value="YdcF-like"/>
    <property type="match status" value="1"/>
</dbReference>
<sequence>MTWLATNLISAVLLPPLDLVLPGLAGLMLLRRRPTLARVLLVVSLALLTALSMPVVADRLLAQLETYPALDPARLPQADAIVILGAGTYFDTPEYGGDTIDSLALERLRYGARLARMTGLPILVTGGKPAGGKSQARLMQAALEQDFRVPVRWAEAHSATTWDNARNSYTLLAPTRIRRIFLVTHAWHLPRAVYAFEKAGFRVIPAGTGFTFAKTTRVMDFIPQPRGLQASYYAMHEAIGLIWYRLKG</sequence>
<dbReference type="EMBL" id="BKAD01000029">
    <property type="protein sequence ID" value="GEP31432.1"/>
    <property type="molecule type" value="Genomic_DNA"/>
</dbReference>
<keyword evidence="1" id="KW-0472">Membrane</keyword>
<feature type="transmembrane region" description="Helical" evidence="1">
    <location>
        <begin position="12"/>
        <end position="30"/>
    </location>
</feature>
<dbReference type="Proteomes" id="UP000321337">
    <property type="component" value="Unassembled WGS sequence"/>
</dbReference>
<dbReference type="GO" id="GO:0000270">
    <property type="term" value="P:peptidoglycan metabolic process"/>
    <property type="evidence" value="ECO:0007669"/>
    <property type="project" value="TreeGrafter"/>
</dbReference>
<gene>
    <name evidence="3" type="ORF">TPL01_25700</name>
</gene>
<organism evidence="3 4">
    <name type="scientific">Sulfuriferula plumbiphila</name>
    <dbReference type="NCBI Taxonomy" id="171865"/>
    <lineage>
        <taxon>Bacteria</taxon>
        <taxon>Pseudomonadati</taxon>
        <taxon>Pseudomonadota</taxon>
        <taxon>Betaproteobacteria</taxon>
        <taxon>Nitrosomonadales</taxon>
        <taxon>Sulfuricellaceae</taxon>
        <taxon>Sulfuriferula</taxon>
    </lineage>
</organism>